<keyword evidence="2" id="KW-1185">Reference proteome</keyword>
<dbReference type="InterPro" id="IPR017850">
    <property type="entry name" value="Alkaline_phosphatase_core_sf"/>
</dbReference>
<gene>
    <name evidence="1" type="ORF">GGR91_002272</name>
</gene>
<sequence>MTRKLLLIELNELNFDVVKKYVRAQPDLFPTFQRIFSWQSRQTSSENEYNHLEPWIQWVSAHTGKTYKEHGVFRLGDIVKSDHLQIFEHVESAGYTVGAISPMNTKNNLVNPRYFIPDPWTETPADKSWWHSKISGAISQAVNDNASARLGFATLVILLFALMKFARLSNYINYIGFFVKSVSKSWYKSLFLDLFLSDLNLHLMKKHNPDFAVVFFNAGAHIQHHYFHNSPHANSDGFSNPGWYCHSTHDPVKDMVAAYESILSDALKNTDREIIIATGLTQRPYKQSKFYYRLNDHDHFLRLLGQPFVSVTPLMTRDFVVHVGYDPKAVDRMADSLSQIMVDDGTPLFNEVEKRADSLFVSLTYPKEIIQDTYIILNKEKIFLYDMVSFVAVKNGMHDSLGFSYFTEEIAKFAPADRAHVSNLYNCVSTYFEIQDRMVKKGSLQ</sequence>
<name>A0A840B1Z3_9SPHN</name>
<dbReference type="AlphaFoldDB" id="A0A840B1Z3"/>
<dbReference type="EMBL" id="JACIEA010000004">
    <property type="protein sequence ID" value="MBB3944003.1"/>
    <property type="molecule type" value="Genomic_DNA"/>
</dbReference>
<evidence type="ECO:0000313" key="2">
    <source>
        <dbReference type="Proteomes" id="UP000581447"/>
    </source>
</evidence>
<dbReference type="SUPFAM" id="SSF53649">
    <property type="entry name" value="Alkaline phosphatase-like"/>
    <property type="match status" value="1"/>
</dbReference>
<dbReference type="Gene3D" id="3.40.720.10">
    <property type="entry name" value="Alkaline Phosphatase, subunit A"/>
    <property type="match status" value="1"/>
</dbReference>
<evidence type="ECO:0008006" key="3">
    <source>
        <dbReference type="Google" id="ProtNLM"/>
    </source>
</evidence>
<evidence type="ECO:0000313" key="1">
    <source>
        <dbReference type="EMBL" id="MBB3944003.1"/>
    </source>
</evidence>
<dbReference type="Proteomes" id="UP000581447">
    <property type="component" value="Unassembled WGS sequence"/>
</dbReference>
<accession>A0A840B1Z3</accession>
<organism evidence="1 2">
    <name type="scientific">Sphingorhabdus rigui</name>
    <dbReference type="NCBI Taxonomy" id="1282858"/>
    <lineage>
        <taxon>Bacteria</taxon>
        <taxon>Pseudomonadati</taxon>
        <taxon>Pseudomonadota</taxon>
        <taxon>Alphaproteobacteria</taxon>
        <taxon>Sphingomonadales</taxon>
        <taxon>Sphingomonadaceae</taxon>
        <taxon>Sphingorhabdus</taxon>
    </lineage>
</organism>
<comment type="caution">
    <text evidence="1">The sequence shown here is derived from an EMBL/GenBank/DDBJ whole genome shotgun (WGS) entry which is preliminary data.</text>
</comment>
<reference evidence="1 2" key="1">
    <citation type="submission" date="2020-08" db="EMBL/GenBank/DDBJ databases">
        <title>Genomic Encyclopedia of Type Strains, Phase IV (KMG-IV): sequencing the most valuable type-strain genomes for metagenomic binning, comparative biology and taxonomic classification.</title>
        <authorList>
            <person name="Goeker M."/>
        </authorList>
    </citation>
    <scope>NUCLEOTIDE SEQUENCE [LARGE SCALE GENOMIC DNA]</scope>
    <source>
        <strain evidence="1 2">DSM 29050</strain>
    </source>
</reference>
<dbReference type="RefSeq" id="WP_183942305.1">
    <property type="nucleotide sequence ID" value="NZ_BAABBG010000003.1"/>
</dbReference>
<proteinExistence type="predicted"/>
<protein>
    <recommendedName>
        <fullName evidence="3">Sulfatase N-terminal domain-containing protein</fullName>
    </recommendedName>
</protein>